<accession>A0A4R3VF91</accession>
<gene>
    <name evidence="2" type="ORF">EV671_1004147</name>
</gene>
<dbReference type="EMBL" id="SMBU01000004">
    <property type="protein sequence ID" value="TCV02374.1"/>
    <property type="molecule type" value="Genomic_DNA"/>
</dbReference>
<dbReference type="Proteomes" id="UP000295110">
    <property type="component" value="Unassembled WGS sequence"/>
</dbReference>
<evidence type="ECO:0000313" key="2">
    <source>
        <dbReference type="EMBL" id="TCV02374.1"/>
    </source>
</evidence>
<feature type="chain" id="PRO_5020574047" evidence="1">
    <location>
        <begin position="29"/>
        <end position="362"/>
    </location>
</feature>
<dbReference type="RefSeq" id="WP_132570255.1">
    <property type="nucleotide sequence ID" value="NZ_CBCSGL010000001.1"/>
</dbReference>
<organism evidence="2 3">
    <name type="scientific">Roseateles saccharophilus</name>
    <name type="common">Pseudomonas saccharophila</name>
    <dbReference type="NCBI Taxonomy" id="304"/>
    <lineage>
        <taxon>Bacteria</taxon>
        <taxon>Pseudomonadati</taxon>
        <taxon>Pseudomonadota</taxon>
        <taxon>Betaproteobacteria</taxon>
        <taxon>Burkholderiales</taxon>
        <taxon>Sphaerotilaceae</taxon>
        <taxon>Roseateles</taxon>
    </lineage>
</organism>
<sequence length="362" mass="39084">MTTPLMPRTAWLGGLAFALAGLAATAQAGPSACAEVAAQARKLPESGWAAPEPLAPWLRRYEPRHPRAMLTAVEQDLLDDPRWRQAVSATPDQPLSIERLRGTPIYRVDQVAGSAGCQTYVLVEARSGQPARPLATPIPVEQPMGLCTTQSAFFATVQGQPALVVGGHDSMIGLDQHYRVSTWDGKAFGPACTLALKLHGRLRQAEQHCRSDAGWCSGAAALARELAQAYDRDRRGGAKLDPEKFADGHSPDRILRTTLRQPDLGPGAAGDEGLQLPLLGDEARDRDIFLSSYANVDVRRLAVWLDGRWWQVVVGRAGIGWRESTDTLVTLYEPLGRAIDAQAGWRFTLEASGLVSATASPE</sequence>
<dbReference type="OrthoDB" id="8894554at2"/>
<reference evidence="2 3" key="1">
    <citation type="submission" date="2019-03" db="EMBL/GenBank/DDBJ databases">
        <title>Genomic Encyclopedia of Type Strains, Phase IV (KMG-IV): sequencing the most valuable type-strain genomes for metagenomic binning, comparative biology and taxonomic classification.</title>
        <authorList>
            <person name="Goeker M."/>
        </authorList>
    </citation>
    <scope>NUCLEOTIDE SEQUENCE [LARGE SCALE GENOMIC DNA]</scope>
    <source>
        <strain evidence="2 3">DSM 654</strain>
    </source>
</reference>
<dbReference type="PROSITE" id="PS51318">
    <property type="entry name" value="TAT"/>
    <property type="match status" value="1"/>
</dbReference>
<evidence type="ECO:0000256" key="1">
    <source>
        <dbReference type="SAM" id="SignalP"/>
    </source>
</evidence>
<protein>
    <submittedName>
        <fullName evidence="2">Uncharacterized protein</fullName>
    </submittedName>
</protein>
<keyword evidence="3" id="KW-1185">Reference proteome</keyword>
<feature type="signal peptide" evidence="1">
    <location>
        <begin position="1"/>
        <end position="28"/>
    </location>
</feature>
<keyword evidence="1" id="KW-0732">Signal</keyword>
<dbReference type="AlphaFoldDB" id="A0A4R3VF91"/>
<proteinExistence type="predicted"/>
<comment type="caution">
    <text evidence="2">The sequence shown here is derived from an EMBL/GenBank/DDBJ whole genome shotgun (WGS) entry which is preliminary data.</text>
</comment>
<name>A0A4R3VF91_ROSSA</name>
<dbReference type="InterPro" id="IPR006311">
    <property type="entry name" value="TAT_signal"/>
</dbReference>
<evidence type="ECO:0000313" key="3">
    <source>
        <dbReference type="Proteomes" id="UP000295110"/>
    </source>
</evidence>